<dbReference type="GO" id="GO:0032259">
    <property type="term" value="P:methylation"/>
    <property type="evidence" value="ECO:0007669"/>
    <property type="project" value="UniProtKB-KW"/>
</dbReference>
<evidence type="ECO:0000256" key="1">
    <source>
        <dbReference type="ARBA" id="ARBA00022603"/>
    </source>
</evidence>
<organism evidence="5 6">
    <name type="scientific">Campylobacter anatolicus</name>
    <dbReference type="NCBI Taxonomy" id="2829105"/>
    <lineage>
        <taxon>Bacteria</taxon>
        <taxon>Pseudomonadati</taxon>
        <taxon>Campylobacterota</taxon>
        <taxon>Epsilonproteobacteria</taxon>
        <taxon>Campylobacterales</taxon>
        <taxon>Campylobacteraceae</taxon>
        <taxon>Campylobacter</taxon>
    </lineage>
</organism>
<keyword evidence="1 5" id="KW-0489">Methyltransferase</keyword>
<comment type="caution">
    <text evidence="5">The sequence shown here is derived from an EMBL/GenBank/DDBJ whole genome shotgun (WGS) entry which is preliminary data.</text>
</comment>
<dbReference type="EMBL" id="JAGSSW010000008">
    <property type="protein sequence ID" value="MBR8464458.1"/>
    <property type="molecule type" value="Genomic_DNA"/>
</dbReference>
<dbReference type="InterPro" id="IPR029063">
    <property type="entry name" value="SAM-dependent_MTases_sf"/>
</dbReference>
<evidence type="ECO:0000256" key="3">
    <source>
        <dbReference type="RuleBase" id="RU362026"/>
    </source>
</evidence>
<protein>
    <recommendedName>
        <fullName evidence="3">Methyltransferase</fullName>
        <ecNumber evidence="3">2.1.1.-</ecNumber>
    </recommendedName>
</protein>
<dbReference type="RefSeq" id="WP_212142340.1">
    <property type="nucleotide sequence ID" value="NZ_JAGSSW010000008.1"/>
</dbReference>
<gene>
    <name evidence="5" type="ORF">KDD93_07765</name>
</gene>
<dbReference type="Gene3D" id="3.40.50.150">
    <property type="entry name" value="Vaccinia Virus protein VP39"/>
    <property type="match status" value="2"/>
</dbReference>
<evidence type="ECO:0000313" key="5">
    <source>
        <dbReference type="EMBL" id="MBR8464458.1"/>
    </source>
</evidence>
<evidence type="ECO:0000313" key="6">
    <source>
        <dbReference type="Proteomes" id="UP000682951"/>
    </source>
</evidence>
<dbReference type="PRINTS" id="PR00508">
    <property type="entry name" value="S21N4MTFRASE"/>
</dbReference>
<evidence type="ECO:0000256" key="2">
    <source>
        <dbReference type="ARBA" id="ARBA00022679"/>
    </source>
</evidence>
<accession>A0ABS5HJZ3</accession>
<sequence>MSFNDLDLAQWKSCDIDTNSLWLIKERDKSGKHKNIYHGNFIPQIPYQLIKRYTKANQAVFEPFMGSGTTLFECENLNRKYIGFDINPKIVEYVSQNMGDSNFNDYFIANCNSLDSKMFNKNFILATQKLGINSVNFVLMHPPYMDIIKFTDDKNDLSQCDNIQDFMVKFKIICQNSLKILEKNCYFALVIGDVYKNSEVLPLSFYTMDMIKRNFKVKLKGVVVKNIEGNREKLNSSRIWRYRALKSDYYIFKHEYIFVFKKEF</sequence>
<dbReference type="GO" id="GO:0008168">
    <property type="term" value="F:methyltransferase activity"/>
    <property type="evidence" value="ECO:0007669"/>
    <property type="project" value="UniProtKB-KW"/>
</dbReference>
<dbReference type="Proteomes" id="UP000682951">
    <property type="component" value="Unassembled WGS sequence"/>
</dbReference>
<dbReference type="InterPro" id="IPR002941">
    <property type="entry name" value="DNA_methylase_N4/N6"/>
</dbReference>
<comment type="similarity">
    <text evidence="3">Belongs to the N(4)/N(6)-methyltransferase family.</text>
</comment>
<evidence type="ECO:0000259" key="4">
    <source>
        <dbReference type="Pfam" id="PF01555"/>
    </source>
</evidence>
<name>A0ABS5HJZ3_9BACT</name>
<dbReference type="EC" id="2.1.1.-" evidence="3"/>
<keyword evidence="2" id="KW-0808">Transferase</keyword>
<dbReference type="SUPFAM" id="SSF53335">
    <property type="entry name" value="S-adenosyl-L-methionine-dependent methyltransferases"/>
    <property type="match status" value="2"/>
</dbReference>
<keyword evidence="6" id="KW-1185">Reference proteome</keyword>
<dbReference type="Pfam" id="PF01555">
    <property type="entry name" value="N6_N4_Mtase"/>
    <property type="match status" value="1"/>
</dbReference>
<proteinExistence type="inferred from homology"/>
<dbReference type="InterPro" id="IPR001091">
    <property type="entry name" value="RM_Methyltransferase"/>
</dbReference>
<reference evidence="5 6" key="1">
    <citation type="submission" date="2021-04" db="EMBL/GenBank/DDBJ databases">
        <title>Molecular and phenotypic characterization and identification of bacterial isolates recovered from the Anatolian ground squirrels (Spermophilus xanthoprymnus) and which have the potential to form a new species in the Campylobacter genus.</title>
        <authorList>
            <person name="Aydin F."/>
            <person name="Abay S."/>
            <person name="Kayman T."/>
            <person name="Karakaya E."/>
            <person name="Mustak H.K."/>
            <person name="Mustak I.B."/>
            <person name="Bilgin N."/>
            <person name="Duzler A."/>
            <person name="Sahin O."/>
            <person name="Guran O."/>
            <person name="Saticioglu I.B."/>
        </authorList>
    </citation>
    <scope>NUCLEOTIDE SEQUENCE [LARGE SCALE GENOMIC DNA]</scope>
    <source>
        <strain evidence="6">faydin-G24</strain>
    </source>
</reference>
<feature type="domain" description="DNA methylase N-4/N-6" evidence="4">
    <location>
        <begin position="17"/>
        <end position="94"/>
    </location>
</feature>